<dbReference type="Proteomes" id="UP000663193">
    <property type="component" value="Chromosome 1"/>
</dbReference>
<evidence type="ECO:0000256" key="3">
    <source>
        <dbReference type="ARBA" id="ARBA00022833"/>
    </source>
</evidence>
<dbReference type="VEuPathDB" id="FungiDB:JI435_098400"/>
<dbReference type="SUPFAM" id="SSF57850">
    <property type="entry name" value="RING/U-box"/>
    <property type="match status" value="1"/>
</dbReference>
<accession>A0A7U2EP44</accession>
<feature type="compositionally biased region" description="Polar residues" evidence="5">
    <location>
        <begin position="439"/>
        <end position="455"/>
    </location>
</feature>
<dbReference type="InterPro" id="IPR013083">
    <property type="entry name" value="Znf_RING/FYVE/PHD"/>
</dbReference>
<dbReference type="GO" id="GO:0008270">
    <property type="term" value="F:zinc ion binding"/>
    <property type="evidence" value="ECO:0007669"/>
    <property type="project" value="UniProtKB-KW"/>
</dbReference>
<evidence type="ECO:0000313" key="7">
    <source>
        <dbReference type="EMBL" id="QRC90431.1"/>
    </source>
</evidence>
<dbReference type="PROSITE" id="PS50089">
    <property type="entry name" value="ZF_RING_2"/>
    <property type="match status" value="1"/>
</dbReference>
<reference evidence="8" key="1">
    <citation type="journal article" date="2021" name="BMC Genomics">
        <title>Chromosome-level genome assembly and manually-curated proteome of model necrotroph Parastagonospora nodorum Sn15 reveals a genome-wide trove of candidate effector homologs, and redundancy of virulence-related functions within an accessory chromosome.</title>
        <authorList>
            <person name="Bertazzoni S."/>
            <person name="Jones D.A.B."/>
            <person name="Phan H.T."/>
            <person name="Tan K.-C."/>
            <person name="Hane J.K."/>
        </authorList>
    </citation>
    <scope>NUCLEOTIDE SEQUENCE [LARGE SCALE GENOMIC DNA]</scope>
    <source>
        <strain evidence="8">SN15 / ATCC MYA-4574 / FGSC 10173)</strain>
    </source>
</reference>
<keyword evidence="2 4" id="KW-0863">Zinc-finger</keyword>
<dbReference type="SMART" id="SM00184">
    <property type="entry name" value="RING"/>
    <property type="match status" value="1"/>
</dbReference>
<sequence length="559" mass="63527">MATNFPLPTLEELKDDLDCNSHIDPNSRVYEMEDKDCSICAESIFGAHEHNGHHGGPRRVRCGHLFHKTCIFQWINGINPNRNRCPNCRESLCKLNLLEPDKEAQWQAEEYARTYNPAGFSIGIYSNLMELVDMHFSRQRYVFMQRHNEDWVRIISEVRSEWVRGGCEGMRCCHEHERMEWDWFEFEVAKRVWSSLLRADLTQMPKAKLFLAFYNAMDENLQDRWFDNHPAGNDQPMQDVEENIEPVDEVVDVPHNGDNAVVGAQTSANNVDQDTVPRARVPANAHETTVARVARAQVPANNADDRIVIQDSDSGSTVSGESTRSDRQQHRSGSARPIPVFRCKGHVQQDVPRPASVSNANIRRHNSNHNPAADDDSDVDTPAVSWRGPLQDLPHGSAPVHRSASTRRSRQPTTRSPGVEADDDSDDDSDIRNPVDTLARSSTHTAYGSAATHRSASTRRSCRPTIRSPAVHRQDRLDDARHNRELRHLQQSEVLKARRKLEEQDHIVLDEVQNAGQVLRLGNMDWRVMRSNGEELCEVSGAIGYQFIGETAMFYRNKV</sequence>
<evidence type="ECO:0000256" key="5">
    <source>
        <dbReference type="SAM" id="MobiDB-lite"/>
    </source>
</evidence>
<keyword evidence="1" id="KW-0479">Metal-binding</keyword>
<gene>
    <name evidence="7" type="ORF">JI435_098400</name>
</gene>
<dbReference type="Gene3D" id="3.30.40.10">
    <property type="entry name" value="Zinc/RING finger domain, C3HC4 (zinc finger)"/>
    <property type="match status" value="1"/>
</dbReference>
<evidence type="ECO:0000313" key="8">
    <source>
        <dbReference type="Proteomes" id="UP000663193"/>
    </source>
</evidence>
<feature type="compositionally biased region" description="Polar residues" evidence="5">
    <location>
        <begin position="311"/>
        <end position="322"/>
    </location>
</feature>
<proteinExistence type="predicted"/>
<feature type="domain" description="RING-type" evidence="6">
    <location>
        <begin position="37"/>
        <end position="89"/>
    </location>
</feature>
<feature type="region of interest" description="Disordered" evidence="5">
    <location>
        <begin position="296"/>
        <end position="473"/>
    </location>
</feature>
<dbReference type="SMART" id="SM01197">
    <property type="entry name" value="FANCL_C"/>
    <property type="match status" value="1"/>
</dbReference>
<organism evidence="7 8">
    <name type="scientific">Phaeosphaeria nodorum (strain SN15 / ATCC MYA-4574 / FGSC 10173)</name>
    <name type="common">Glume blotch fungus</name>
    <name type="synonym">Parastagonospora nodorum</name>
    <dbReference type="NCBI Taxonomy" id="321614"/>
    <lineage>
        <taxon>Eukaryota</taxon>
        <taxon>Fungi</taxon>
        <taxon>Dikarya</taxon>
        <taxon>Ascomycota</taxon>
        <taxon>Pezizomycotina</taxon>
        <taxon>Dothideomycetes</taxon>
        <taxon>Pleosporomycetidae</taxon>
        <taxon>Pleosporales</taxon>
        <taxon>Pleosporineae</taxon>
        <taxon>Phaeosphaeriaceae</taxon>
        <taxon>Parastagonospora</taxon>
    </lineage>
</organism>
<keyword evidence="8" id="KW-1185">Reference proteome</keyword>
<evidence type="ECO:0000256" key="4">
    <source>
        <dbReference type="PROSITE-ProRule" id="PRU00175"/>
    </source>
</evidence>
<dbReference type="InterPro" id="IPR001841">
    <property type="entry name" value="Znf_RING"/>
</dbReference>
<evidence type="ECO:0000256" key="1">
    <source>
        <dbReference type="ARBA" id="ARBA00022723"/>
    </source>
</evidence>
<protein>
    <recommendedName>
        <fullName evidence="6">RING-type domain-containing protein</fullName>
    </recommendedName>
</protein>
<dbReference type="PANTHER" id="PTHR45969">
    <property type="entry name" value="RING ZINC FINGER PROTEIN-RELATED"/>
    <property type="match status" value="1"/>
</dbReference>
<name>A0A7U2EP44_PHANO</name>
<dbReference type="EMBL" id="CP069023">
    <property type="protein sequence ID" value="QRC90431.1"/>
    <property type="molecule type" value="Genomic_DNA"/>
</dbReference>
<evidence type="ECO:0000256" key="2">
    <source>
        <dbReference type="ARBA" id="ARBA00022771"/>
    </source>
</evidence>
<dbReference type="AlphaFoldDB" id="A0A7U2EP44"/>
<keyword evidence="3" id="KW-0862">Zinc</keyword>
<dbReference type="OrthoDB" id="8062037at2759"/>
<feature type="compositionally biased region" description="Acidic residues" evidence="5">
    <location>
        <begin position="420"/>
        <end position="429"/>
    </location>
</feature>
<dbReference type="Pfam" id="PF13639">
    <property type="entry name" value="zf-RING_2"/>
    <property type="match status" value="1"/>
</dbReference>
<dbReference type="OMA" id="CCHEHER"/>
<evidence type="ECO:0000259" key="6">
    <source>
        <dbReference type="PROSITE" id="PS50089"/>
    </source>
</evidence>